<dbReference type="GO" id="GO:0005634">
    <property type="term" value="C:nucleus"/>
    <property type="evidence" value="ECO:0007669"/>
    <property type="project" value="UniProtKB-SubCell"/>
</dbReference>
<evidence type="ECO:0008006" key="5">
    <source>
        <dbReference type="Google" id="ProtNLM"/>
    </source>
</evidence>
<feature type="region of interest" description="Disordered" evidence="3">
    <location>
        <begin position="739"/>
        <end position="779"/>
    </location>
</feature>
<feature type="compositionally biased region" description="Basic and acidic residues" evidence="3">
    <location>
        <begin position="225"/>
        <end position="245"/>
    </location>
</feature>
<sequence length="779" mass="84635">MWDQHAGLSAEALRLVDRSFEESHKDVTNLGDSVREWGEKAEVVARLSLESDEGFYRVPSLNEVKLVENLPPNGLVRFRCMVQDCFEPEYYSGVYRILDTATGETRLATTKYRESYPSVAALRAAGLELDTSCRADTSSLFCRQVLYAVPPPGETDWAWEEGRKLSSRHGGIVPSSSSLGCDLEMWEGDDTKGSTRSKGKRGRSEEETEGGEEIPAAAASDVVMEDAKGAEEKDKESTETYDKRVRTGSPCMPQCAGAAAASSAVSPSAQVLGGMSAEEAATLPRSSEEFGLNFPLQWESAEGVRKRGSEGLEVRPLGCLLKFADMEDRDLPKLNELIEVVGFLGVSPDTAEFHDSSLVEDASDALFFRDATAPASSLVPRIHVLAVRKLHNHLPALPTNSQTDPRPPIAPLWQQIEGKGPLSTAAAVRRRLLQLLARPLGGDGLAAEFLLTALASSSFKTPGATSDSPSGGVVTLNMRFGKPGMEREGSEKVGGGLVRVLESVCPRVADVKVTVKNLEKFNFAPKKDFILNRLVSGVLQVSAGTVVVLDELVLDEGKLTHKGIERLQAAGHFVKELSVQYDFGAYKMPFSCKALPVVLSHGRPLVMGADFVVPVDLPGGCGEGGQENSEENVPVAPEEELAQIRYFLGLCAAREGQRLLVGDSMNNRISADFADRRQQDKNLSIEDLQKWLALARARAFSLGEEELSVAVWRETLALEDKRKGREKLWESARATIMKEAAKQRKDAEAKKQKAQQEQQGAHQEGTKAGDPSVPPMQSG</sequence>
<protein>
    <recommendedName>
        <fullName evidence="5">Mini-chromosome maintenance complex-binding protein</fullName>
    </recommendedName>
</protein>
<proteinExistence type="predicted"/>
<dbReference type="PANTHER" id="PTHR13489">
    <property type="entry name" value="MINI-CHROMOSOME MAINTENANCE COMPLEX-BINDING PROTEIN"/>
    <property type="match status" value="1"/>
</dbReference>
<evidence type="ECO:0000256" key="3">
    <source>
        <dbReference type="SAM" id="MobiDB-lite"/>
    </source>
</evidence>
<keyword evidence="2" id="KW-0539">Nucleus</keyword>
<comment type="subcellular location">
    <subcellularLocation>
        <location evidence="1">Nucleus</location>
    </subcellularLocation>
</comment>
<dbReference type="VEuPathDB" id="CryptoDB:Cvel_10529"/>
<evidence type="ECO:0000256" key="2">
    <source>
        <dbReference type="ARBA" id="ARBA00023242"/>
    </source>
</evidence>
<name>A0A0G4I2X5_9ALVE</name>
<organism evidence="4">
    <name type="scientific">Chromera velia CCMP2878</name>
    <dbReference type="NCBI Taxonomy" id="1169474"/>
    <lineage>
        <taxon>Eukaryota</taxon>
        <taxon>Sar</taxon>
        <taxon>Alveolata</taxon>
        <taxon>Colpodellida</taxon>
        <taxon>Chromeraceae</taxon>
        <taxon>Chromera</taxon>
    </lineage>
</organism>
<dbReference type="Pfam" id="PF09739">
    <property type="entry name" value="MCM_bind"/>
    <property type="match status" value="1"/>
</dbReference>
<dbReference type="AlphaFoldDB" id="A0A0G4I2X5"/>
<evidence type="ECO:0000313" key="4">
    <source>
        <dbReference type="EMBL" id="CEM51294.1"/>
    </source>
</evidence>
<feature type="compositionally biased region" description="Basic and acidic residues" evidence="3">
    <location>
        <begin position="739"/>
        <end position="751"/>
    </location>
</feature>
<dbReference type="EMBL" id="CDMZ01004903">
    <property type="protein sequence ID" value="CEM51294.1"/>
    <property type="molecule type" value="Genomic_DNA"/>
</dbReference>
<dbReference type="GO" id="GO:0003682">
    <property type="term" value="F:chromatin binding"/>
    <property type="evidence" value="ECO:0007669"/>
    <property type="project" value="TreeGrafter"/>
</dbReference>
<evidence type="ECO:0000256" key="1">
    <source>
        <dbReference type="ARBA" id="ARBA00004123"/>
    </source>
</evidence>
<feature type="region of interest" description="Disordered" evidence="3">
    <location>
        <begin position="167"/>
        <end position="249"/>
    </location>
</feature>
<dbReference type="PANTHER" id="PTHR13489:SF0">
    <property type="entry name" value="MINI-CHROMOSOME MAINTENANCE COMPLEX-BINDING PROTEIN"/>
    <property type="match status" value="1"/>
</dbReference>
<gene>
    <name evidence="4" type="ORF">Cvel_10529</name>
</gene>
<dbReference type="GO" id="GO:0006261">
    <property type="term" value="P:DNA-templated DNA replication"/>
    <property type="evidence" value="ECO:0007669"/>
    <property type="project" value="TreeGrafter"/>
</dbReference>
<reference evidence="4" key="1">
    <citation type="submission" date="2014-11" db="EMBL/GenBank/DDBJ databases">
        <authorList>
            <person name="Otto D Thomas"/>
            <person name="Naeem Raeece"/>
        </authorList>
    </citation>
    <scope>NUCLEOTIDE SEQUENCE</scope>
</reference>
<accession>A0A0G4I2X5</accession>
<dbReference type="InterPro" id="IPR019140">
    <property type="entry name" value="MCM_complex-bd"/>
</dbReference>